<gene>
    <name evidence="4" type="ORF">SAMN05444398_1266</name>
</gene>
<dbReference type="PANTHER" id="PTHR43849:SF2">
    <property type="entry name" value="BLL3936 PROTEIN"/>
    <property type="match status" value="1"/>
</dbReference>
<dbReference type="STRING" id="337701.SAMN05444398_1266"/>
<dbReference type="RefSeq" id="WP_084729410.1">
    <property type="nucleotide sequence ID" value="NZ_BMLR01000025.1"/>
</dbReference>
<feature type="transmembrane region" description="Helical" evidence="2">
    <location>
        <begin position="599"/>
        <end position="630"/>
    </location>
</feature>
<dbReference type="AlphaFoldDB" id="A0A1M7KAI6"/>
<feature type="transmembrane region" description="Helical" evidence="2">
    <location>
        <begin position="347"/>
        <end position="368"/>
    </location>
</feature>
<feature type="transmembrane region" description="Helical" evidence="2">
    <location>
        <begin position="569"/>
        <end position="587"/>
    </location>
</feature>
<sequence length="659" mass="69314">MTSTGPQSPKAVRGKGLNTVVTVLSLILVAFHIYTAGFGQFPPLIQRSVHVGLGLAIVYLMLDRFAGTPIPFLSTRTGLILRATLAVVAALACFYVVTQETRLTESFGVTATSFEILSATVLVGLVIFVAYWNTGIALPLLALASVVYTSFGDMIGGRWGHPGFSPSYIVEYLYLGTEGIWGAVTGLSANLIAIFIIFGAFLLATGAAQSFMDIALLIAGRRPGGAAKVSTVSSALLGMLNGSAVANVATTGNFTIPAMKRLGYRPSFAGAVEATASSGGQITPPIMGAGAFIMAELLGVPYMTIAYAALIPAFLFFVCVWFSIDIEARRENMQPFRPEDMPSWREVFAPLRIAPLALTLVVTLGAMFSGRTPSLAAFYGIVTNVTLFLLLGAFSREAVMTRLRALFDGAVSAAAGITSILALLVCAQITLSLIGLTGIGIKLTDSIIMINESGWQVLGVVFAMIVALILGMGMPTTAAYLLSAAVAAPALIQTGVDPVSAHFFVFYSALLSALTPPVCTAIFTAAVIAQEKWWPICLEAMRLAAMKYLLPFFFIFREAILLKGTGPEIAWAAFMGLVASMLLAIATGRYYRRPVSLPVALVLLATGISVVSGYLVADLVALAALGGIIVNQRFFKASAAPEVGQENAVADGPVKAGHD</sequence>
<keyword evidence="5" id="KW-1185">Reference proteome</keyword>
<evidence type="ECO:0000313" key="5">
    <source>
        <dbReference type="Proteomes" id="UP000183974"/>
    </source>
</evidence>
<dbReference type="EMBL" id="FRBR01000026">
    <property type="protein sequence ID" value="SHM62244.1"/>
    <property type="molecule type" value="Genomic_DNA"/>
</dbReference>
<proteinExistence type="predicted"/>
<dbReference type="GO" id="GO:0022857">
    <property type="term" value="F:transmembrane transporter activity"/>
    <property type="evidence" value="ECO:0007669"/>
    <property type="project" value="UniProtKB-UniRule"/>
</dbReference>
<dbReference type="OrthoDB" id="9759894at2"/>
<evidence type="ECO:0000259" key="3">
    <source>
        <dbReference type="Pfam" id="PF06808"/>
    </source>
</evidence>
<dbReference type="PANTHER" id="PTHR43849">
    <property type="entry name" value="BLL3936 PROTEIN"/>
    <property type="match status" value="1"/>
</dbReference>
<feature type="transmembrane region" description="Helical" evidence="2">
    <location>
        <begin position="406"/>
        <end position="434"/>
    </location>
</feature>
<comment type="subcellular location">
    <subcellularLocation>
        <location evidence="1">Cell inner membrane</location>
        <topology evidence="1">Multi-pass membrane protein</topology>
    </subcellularLocation>
</comment>
<keyword evidence="2" id="KW-0472">Membrane</keyword>
<dbReference type="InterPro" id="IPR010656">
    <property type="entry name" value="DctM"/>
</dbReference>
<comment type="function">
    <text evidence="1">Part of the tripartite ATP-independent periplasmic (TRAP) transport system.</text>
</comment>
<dbReference type="GO" id="GO:0005886">
    <property type="term" value="C:plasma membrane"/>
    <property type="evidence" value="ECO:0007669"/>
    <property type="project" value="UniProtKB-SubCell"/>
</dbReference>
<feature type="domain" description="TRAP C4-dicarboxylate transport system permease DctM subunit" evidence="3">
    <location>
        <begin position="134"/>
        <end position="567"/>
    </location>
</feature>
<feature type="transmembrane region" description="Helical" evidence="2">
    <location>
        <begin position="138"/>
        <end position="160"/>
    </location>
</feature>
<feature type="transmembrane region" description="Helical" evidence="2">
    <location>
        <begin position="305"/>
        <end position="326"/>
    </location>
</feature>
<evidence type="ECO:0000313" key="4">
    <source>
        <dbReference type="EMBL" id="SHM62244.1"/>
    </source>
</evidence>
<dbReference type="InterPro" id="IPR011853">
    <property type="entry name" value="TRAP_DctM-Dct_fused"/>
</dbReference>
<feature type="transmembrane region" description="Helical" evidence="2">
    <location>
        <begin position="49"/>
        <end position="67"/>
    </location>
</feature>
<reference evidence="4 5" key="1">
    <citation type="submission" date="2016-11" db="EMBL/GenBank/DDBJ databases">
        <authorList>
            <person name="Jaros S."/>
            <person name="Januszkiewicz K."/>
            <person name="Wedrychowicz H."/>
        </authorList>
    </citation>
    <scope>NUCLEOTIDE SEQUENCE [LARGE SCALE GENOMIC DNA]</scope>
    <source>
        <strain evidence="4 5">DSM 29589</strain>
    </source>
</reference>
<feature type="transmembrane region" description="Helical" evidence="2">
    <location>
        <begin position="502"/>
        <end position="528"/>
    </location>
</feature>
<keyword evidence="2" id="KW-0812">Transmembrane</keyword>
<keyword evidence="1" id="KW-1003">Cell membrane</keyword>
<feature type="transmembrane region" description="Helical" evidence="2">
    <location>
        <begin position="374"/>
        <end position="394"/>
    </location>
</feature>
<keyword evidence="1" id="KW-0813">Transport</keyword>
<feature type="transmembrane region" description="Helical" evidence="2">
    <location>
        <begin position="540"/>
        <end position="557"/>
    </location>
</feature>
<feature type="transmembrane region" description="Helical" evidence="2">
    <location>
        <begin position="16"/>
        <end position="37"/>
    </location>
</feature>
<name>A0A1M7KAI6_9RHOB</name>
<dbReference type="Proteomes" id="UP000183974">
    <property type="component" value="Unassembled WGS sequence"/>
</dbReference>
<feature type="transmembrane region" description="Helical" evidence="2">
    <location>
        <begin position="180"/>
        <end position="204"/>
    </location>
</feature>
<evidence type="ECO:0000256" key="1">
    <source>
        <dbReference type="RuleBase" id="RU369079"/>
    </source>
</evidence>
<dbReference type="Pfam" id="PF06808">
    <property type="entry name" value="DctM"/>
    <property type="match status" value="1"/>
</dbReference>
<protein>
    <submittedName>
        <fullName evidence="4">TRAP transporter, 4TM/12TM fusion protein</fullName>
    </submittedName>
</protein>
<accession>A0A1M7KAI6</accession>
<feature type="transmembrane region" description="Helical" evidence="2">
    <location>
        <begin position="454"/>
        <end position="471"/>
    </location>
</feature>
<feature type="transmembrane region" description="Helical" evidence="2">
    <location>
        <begin position="79"/>
        <end position="97"/>
    </location>
</feature>
<keyword evidence="1" id="KW-0997">Cell inner membrane</keyword>
<organism evidence="4 5">
    <name type="scientific">Roseovarius pacificus</name>
    <dbReference type="NCBI Taxonomy" id="337701"/>
    <lineage>
        <taxon>Bacteria</taxon>
        <taxon>Pseudomonadati</taxon>
        <taxon>Pseudomonadota</taxon>
        <taxon>Alphaproteobacteria</taxon>
        <taxon>Rhodobacterales</taxon>
        <taxon>Roseobacteraceae</taxon>
        <taxon>Roseovarius</taxon>
    </lineage>
</organism>
<dbReference type="NCBIfam" id="TIGR02123">
    <property type="entry name" value="TRAP_fused"/>
    <property type="match status" value="1"/>
</dbReference>
<evidence type="ECO:0000256" key="2">
    <source>
        <dbReference type="SAM" id="Phobius"/>
    </source>
</evidence>
<keyword evidence="2" id="KW-1133">Transmembrane helix</keyword>
<feature type="transmembrane region" description="Helical" evidence="2">
    <location>
        <begin position="109"/>
        <end position="131"/>
    </location>
</feature>